<sequence>MSTLEAVPNLESTYFSGVSLELYPLHPPDCPVDELGNYEKNAFRMSEATDRLDASIARSVPTPASPPNVTIVLDKRLLCSTWRIAHVWTAHVHNTSPNDTYPMTMVAKIYDPVYFGEAEFHDPFAVHDLFVSRETQAYDRLQSLYGTKVPRFYGHFVAPLPSQRNRTVNVILLEYIRGRDIRDVTPTEEAGALCPTHKDTLIDAVIRLFYDVLALGVAQRDMQPRNVILRARRKDGPFCSTQGCPLRYEADSEDMQMVMVDFEEVEFPEPDSKNSDPVAQATYVDDGRSYYHEYWLRNLT</sequence>
<dbReference type="InterPro" id="IPR011009">
    <property type="entry name" value="Kinase-like_dom_sf"/>
</dbReference>
<evidence type="ECO:0000313" key="1">
    <source>
        <dbReference type="EMBL" id="KAK0468665.1"/>
    </source>
</evidence>
<accession>A0AA39NN79</accession>
<reference evidence="1" key="1">
    <citation type="submission" date="2023-06" db="EMBL/GenBank/DDBJ databases">
        <authorList>
            <consortium name="Lawrence Berkeley National Laboratory"/>
            <person name="Ahrendt S."/>
            <person name="Sahu N."/>
            <person name="Indic B."/>
            <person name="Wong-Bajracharya J."/>
            <person name="Merenyi Z."/>
            <person name="Ke H.-M."/>
            <person name="Monk M."/>
            <person name="Kocsube S."/>
            <person name="Drula E."/>
            <person name="Lipzen A."/>
            <person name="Balint B."/>
            <person name="Henrissat B."/>
            <person name="Andreopoulos B."/>
            <person name="Martin F.M."/>
            <person name="Harder C.B."/>
            <person name="Rigling D."/>
            <person name="Ford K.L."/>
            <person name="Foster G.D."/>
            <person name="Pangilinan J."/>
            <person name="Papanicolaou A."/>
            <person name="Barry K."/>
            <person name="LaButti K."/>
            <person name="Viragh M."/>
            <person name="Koriabine M."/>
            <person name="Yan M."/>
            <person name="Riley R."/>
            <person name="Champramary S."/>
            <person name="Plett K.L."/>
            <person name="Tsai I.J."/>
            <person name="Slot J."/>
            <person name="Sipos G."/>
            <person name="Plett J."/>
            <person name="Nagy L.G."/>
            <person name="Grigoriev I.V."/>
        </authorList>
    </citation>
    <scope>NUCLEOTIDE SEQUENCE</scope>
    <source>
        <strain evidence="1">ICMP 16352</strain>
    </source>
</reference>
<dbReference type="Proteomes" id="UP001175227">
    <property type="component" value="Unassembled WGS sequence"/>
</dbReference>
<keyword evidence="2" id="KW-1185">Reference proteome</keyword>
<comment type="caution">
    <text evidence="1">The sequence shown here is derived from an EMBL/GenBank/DDBJ whole genome shotgun (WGS) entry which is preliminary data.</text>
</comment>
<protein>
    <recommendedName>
        <fullName evidence="3">Protein kinase domain-containing protein</fullName>
    </recommendedName>
</protein>
<evidence type="ECO:0008006" key="3">
    <source>
        <dbReference type="Google" id="ProtNLM"/>
    </source>
</evidence>
<proteinExistence type="predicted"/>
<name>A0AA39NN79_9AGAR</name>
<evidence type="ECO:0000313" key="2">
    <source>
        <dbReference type="Proteomes" id="UP001175227"/>
    </source>
</evidence>
<gene>
    <name evidence="1" type="ORF">IW261DRAFT_1021173</name>
</gene>
<organism evidence="1 2">
    <name type="scientific">Armillaria novae-zelandiae</name>
    <dbReference type="NCBI Taxonomy" id="153914"/>
    <lineage>
        <taxon>Eukaryota</taxon>
        <taxon>Fungi</taxon>
        <taxon>Dikarya</taxon>
        <taxon>Basidiomycota</taxon>
        <taxon>Agaricomycotina</taxon>
        <taxon>Agaricomycetes</taxon>
        <taxon>Agaricomycetidae</taxon>
        <taxon>Agaricales</taxon>
        <taxon>Marasmiineae</taxon>
        <taxon>Physalacriaceae</taxon>
        <taxon>Armillaria</taxon>
    </lineage>
</organism>
<dbReference type="EMBL" id="JAUEPR010000069">
    <property type="protein sequence ID" value="KAK0468665.1"/>
    <property type="molecule type" value="Genomic_DNA"/>
</dbReference>
<dbReference type="AlphaFoldDB" id="A0AA39NN79"/>
<dbReference type="SUPFAM" id="SSF56112">
    <property type="entry name" value="Protein kinase-like (PK-like)"/>
    <property type="match status" value="1"/>
</dbReference>